<sequence length="162" mass="19482">MVGVGGFTRRERWGRDTTGEWWLWEATGERRLWIIPTGEWWLWIATGERRLWIAIRERRLWIATGERRLWIIPTGEWWLWDVRSAGCIFSFFLCNFFLFSLPVILFGWRHLTCVHLHNTLFPLLNFECLVSHIHLQAYIISLLLVTEMSSIFLITFLLGRHH</sequence>
<accession>A0A2P6RA38</accession>
<dbReference type="Proteomes" id="UP000238479">
    <property type="component" value="Chromosome 3"/>
</dbReference>
<keyword evidence="1" id="KW-0472">Membrane</keyword>
<dbReference type="Gramene" id="PRQ43298">
    <property type="protein sequence ID" value="PRQ43298"/>
    <property type="gene ID" value="RchiOBHm_Chr3g0466981"/>
</dbReference>
<name>A0A2P6RA38_ROSCH</name>
<evidence type="ECO:0000256" key="1">
    <source>
        <dbReference type="SAM" id="Phobius"/>
    </source>
</evidence>
<evidence type="ECO:0000313" key="3">
    <source>
        <dbReference type="Proteomes" id="UP000238479"/>
    </source>
</evidence>
<evidence type="ECO:0000313" key="2">
    <source>
        <dbReference type="EMBL" id="PRQ43298.1"/>
    </source>
</evidence>
<protein>
    <submittedName>
        <fullName evidence="2">Uncharacterized protein</fullName>
    </submittedName>
</protein>
<dbReference type="EMBL" id="PDCK01000041">
    <property type="protein sequence ID" value="PRQ43298.1"/>
    <property type="molecule type" value="Genomic_DNA"/>
</dbReference>
<reference evidence="2 3" key="1">
    <citation type="journal article" date="2018" name="Nat. Genet.">
        <title>The Rosa genome provides new insights in the design of modern roses.</title>
        <authorList>
            <person name="Bendahmane M."/>
        </authorList>
    </citation>
    <scope>NUCLEOTIDE SEQUENCE [LARGE SCALE GENOMIC DNA]</scope>
    <source>
        <strain evidence="3">cv. Old Blush</strain>
    </source>
</reference>
<keyword evidence="1" id="KW-0812">Transmembrane</keyword>
<proteinExistence type="predicted"/>
<organism evidence="2 3">
    <name type="scientific">Rosa chinensis</name>
    <name type="common">China rose</name>
    <dbReference type="NCBI Taxonomy" id="74649"/>
    <lineage>
        <taxon>Eukaryota</taxon>
        <taxon>Viridiplantae</taxon>
        <taxon>Streptophyta</taxon>
        <taxon>Embryophyta</taxon>
        <taxon>Tracheophyta</taxon>
        <taxon>Spermatophyta</taxon>
        <taxon>Magnoliopsida</taxon>
        <taxon>eudicotyledons</taxon>
        <taxon>Gunneridae</taxon>
        <taxon>Pentapetalae</taxon>
        <taxon>rosids</taxon>
        <taxon>fabids</taxon>
        <taxon>Rosales</taxon>
        <taxon>Rosaceae</taxon>
        <taxon>Rosoideae</taxon>
        <taxon>Rosoideae incertae sedis</taxon>
        <taxon>Rosa</taxon>
    </lineage>
</organism>
<feature type="transmembrane region" description="Helical" evidence="1">
    <location>
        <begin position="87"/>
        <end position="108"/>
    </location>
</feature>
<gene>
    <name evidence="2" type="ORF">RchiOBHm_Chr3g0466981</name>
</gene>
<keyword evidence="3" id="KW-1185">Reference proteome</keyword>
<dbReference type="AlphaFoldDB" id="A0A2P6RA38"/>
<comment type="caution">
    <text evidence="2">The sequence shown here is derived from an EMBL/GenBank/DDBJ whole genome shotgun (WGS) entry which is preliminary data.</text>
</comment>
<feature type="transmembrane region" description="Helical" evidence="1">
    <location>
        <begin position="135"/>
        <end position="158"/>
    </location>
</feature>
<keyword evidence="1" id="KW-1133">Transmembrane helix</keyword>